<dbReference type="AlphaFoldDB" id="A0A0F9R2D1"/>
<sequence>MKELPELKSHKAYNPWIPTDEPPENIDWDKMVLVLEYESEIPVVMTMAEVFMNEGSEAEYWMPIPKSPCLSCKGSGLKTDENGVVEDDVCPECDGEKDV</sequence>
<comment type="caution">
    <text evidence="1">The sequence shown here is derived from an EMBL/GenBank/DDBJ whole genome shotgun (WGS) entry which is preliminary data.</text>
</comment>
<name>A0A0F9R2D1_9ZZZZ</name>
<accession>A0A0F9R2D1</accession>
<organism evidence="1">
    <name type="scientific">marine sediment metagenome</name>
    <dbReference type="NCBI Taxonomy" id="412755"/>
    <lineage>
        <taxon>unclassified sequences</taxon>
        <taxon>metagenomes</taxon>
        <taxon>ecological metagenomes</taxon>
    </lineage>
</organism>
<proteinExistence type="predicted"/>
<reference evidence="1" key="1">
    <citation type="journal article" date="2015" name="Nature">
        <title>Complex archaea that bridge the gap between prokaryotes and eukaryotes.</title>
        <authorList>
            <person name="Spang A."/>
            <person name="Saw J.H."/>
            <person name="Jorgensen S.L."/>
            <person name="Zaremba-Niedzwiedzka K."/>
            <person name="Martijn J."/>
            <person name="Lind A.E."/>
            <person name="van Eijk R."/>
            <person name="Schleper C."/>
            <person name="Guy L."/>
            <person name="Ettema T.J."/>
        </authorList>
    </citation>
    <scope>NUCLEOTIDE SEQUENCE</scope>
</reference>
<dbReference type="EMBL" id="LAZR01004111">
    <property type="protein sequence ID" value="KKN11673.1"/>
    <property type="molecule type" value="Genomic_DNA"/>
</dbReference>
<gene>
    <name evidence="1" type="ORF">LCGC14_1024250</name>
</gene>
<evidence type="ECO:0000313" key="1">
    <source>
        <dbReference type="EMBL" id="KKN11673.1"/>
    </source>
</evidence>
<protein>
    <submittedName>
        <fullName evidence="1">Uncharacterized protein</fullName>
    </submittedName>
</protein>